<sequence>MSKYRNTGLKLEMQASKVLKMDCISVIYIVYTLGIHLVYIMTFESENGSKGPKEWPISIIWI</sequence>
<feature type="transmembrane region" description="Helical" evidence="1">
    <location>
        <begin position="21"/>
        <end position="41"/>
    </location>
</feature>
<reference evidence="3" key="1">
    <citation type="journal article" date="2011" name="Nature">
        <title>Genome sequence and analysis of the tuber crop potato.</title>
        <authorList>
            <consortium name="The Potato Genome Sequencing Consortium"/>
        </authorList>
    </citation>
    <scope>NUCLEOTIDE SEQUENCE [LARGE SCALE GENOMIC DNA]</scope>
    <source>
        <strain evidence="3">cv. DM1-3 516 R44</strain>
    </source>
</reference>
<evidence type="ECO:0000256" key="1">
    <source>
        <dbReference type="SAM" id="Phobius"/>
    </source>
</evidence>
<name>M1AN47_SOLTU</name>
<dbReference type="PaxDb" id="4113-PGSC0003DMT400026411"/>
<accession>M1AN47</accession>
<keyword evidence="3" id="KW-1185">Reference proteome</keyword>
<dbReference type="InParanoid" id="M1AN47"/>
<dbReference type="Gramene" id="PGSC0003DMT400026411">
    <property type="protein sequence ID" value="PGSC0003DMT400026411"/>
    <property type="gene ID" value="PGSC0003DMG400010188"/>
</dbReference>
<keyword evidence="1" id="KW-0472">Membrane</keyword>
<keyword evidence="1" id="KW-1133">Transmembrane helix</keyword>
<keyword evidence="1" id="KW-0812">Transmembrane</keyword>
<reference evidence="2" key="2">
    <citation type="submission" date="2015-06" db="UniProtKB">
        <authorList>
            <consortium name="EnsemblPlants"/>
        </authorList>
    </citation>
    <scope>IDENTIFICATION</scope>
    <source>
        <strain evidence="2">DM1-3 516 R44</strain>
    </source>
</reference>
<protein>
    <submittedName>
        <fullName evidence="2">Uncharacterized protein</fullName>
    </submittedName>
</protein>
<dbReference type="EnsemblPlants" id="PGSC0003DMT400026411">
    <property type="protein sequence ID" value="PGSC0003DMT400026411"/>
    <property type="gene ID" value="PGSC0003DMG400010188"/>
</dbReference>
<proteinExistence type="predicted"/>
<dbReference type="HOGENOM" id="CLU_2908536_0_0_1"/>
<dbReference type="Proteomes" id="UP000011115">
    <property type="component" value="Unassembled WGS sequence"/>
</dbReference>
<organism evidence="2 3">
    <name type="scientific">Solanum tuberosum</name>
    <name type="common">Potato</name>
    <dbReference type="NCBI Taxonomy" id="4113"/>
    <lineage>
        <taxon>Eukaryota</taxon>
        <taxon>Viridiplantae</taxon>
        <taxon>Streptophyta</taxon>
        <taxon>Embryophyta</taxon>
        <taxon>Tracheophyta</taxon>
        <taxon>Spermatophyta</taxon>
        <taxon>Magnoliopsida</taxon>
        <taxon>eudicotyledons</taxon>
        <taxon>Gunneridae</taxon>
        <taxon>Pentapetalae</taxon>
        <taxon>asterids</taxon>
        <taxon>lamiids</taxon>
        <taxon>Solanales</taxon>
        <taxon>Solanaceae</taxon>
        <taxon>Solanoideae</taxon>
        <taxon>Solaneae</taxon>
        <taxon>Solanum</taxon>
    </lineage>
</organism>
<evidence type="ECO:0000313" key="2">
    <source>
        <dbReference type="EnsemblPlants" id="PGSC0003DMT400026411"/>
    </source>
</evidence>
<dbReference type="AlphaFoldDB" id="M1AN47"/>
<evidence type="ECO:0000313" key="3">
    <source>
        <dbReference type="Proteomes" id="UP000011115"/>
    </source>
</evidence>